<evidence type="ECO:0000313" key="3">
    <source>
        <dbReference type="Proteomes" id="UP000036834"/>
    </source>
</evidence>
<gene>
    <name evidence="2" type="ORF">ADS79_16985</name>
    <name evidence="1" type="ORF">BRE01_36700</name>
</gene>
<evidence type="ECO:0000313" key="1">
    <source>
        <dbReference type="EMBL" id="GED69968.1"/>
    </source>
</evidence>
<sequence>MHTMVWSYFLAYMVTVKNSTHGNFTDYSEILAENYVASSVIGDKEVKQAMLGEIDPNEMEKIMNVLLHDFFDKYLKGKDSQVLDTDEIPEDVILIRK</sequence>
<accession>A0A0K9YPF2</accession>
<reference evidence="3" key="1">
    <citation type="submission" date="2015-07" db="EMBL/GenBank/DDBJ databases">
        <title>Genome sequencing project for genomic taxonomy and phylogenomics of Bacillus-like bacteria.</title>
        <authorList>
            <person name="Liu B."/>
            <person name="Wang J."/>
            <person name="Zhu Y."/>
            <person name="Liu G."/>
            <person name="Chen Q."/>
            <person name="Chen Z."/>
            <person name="Lan J."/>
            <person name="Che J."/>
            <person name="Ge C."/>
            <person name="Shi H."/>
            <person name="Pan Z."/>
            <person name="Liu X."/>
        </authorList>
    </citation>
    <scope>NUCLEOTIDE SEQUENCE [LARGE SCALE GENOMIC DNA]</scope>
    <source>
        <strain evidence="3">DSM 9887</strain>
    </source>
</reference>
<comment type="caution">
    <text evidence="2">The sequence shown here is derived from an EMBL/GenBank/DDBJ whole genome shotgun (WGS) entry which is preliminary data.</text>
</comment>
<dbReference type="AlphaFoldDB" id="A0A0K9YPF2"/>
<dbReference type="InterPro" id="IPR029058">
    <property type="entry name" value="AB_hydrolase_fold"/>
</dbReference>
<dbReference type="Proteomes" id="UP000036834">
    <property type="component" value="Unassembled WGS sequence"/>
</dbReference>
<keyword evidence="4" id="KW-1185">Reference proteome</keyword>
<dbReference type="Gene3D" id="3.40.50.1820">
    <property type="entry name" value="alpha/beta hydrolase"/>
    <property type="match status" value="1"/>
</dbReference>
<dbReference type="STRING" id="54915.ADS79_16985"/>
<dbReference type="PATRIC" id="fig|54915.3.peg.2459"/>
<dbReference type="OrthoDB" id="9814760at2"/>
<organism evidence="2 3">
    <name type="scientific">Brevibacillus reuszeri</name>
    <dbReference type="NCBI Taxonomy" id="54915"/>
    <lineage>
        <taxon>Bacteria</taxon>
        <taxon>Bacillati</taxon>
        <taxon>Bacillota</taxon>
        <taxon>Bacilli</taxon>
        <taxon>Bacillales</taxon>
        <taxon>Paenibacillaceae</taxon>
        <taxon>Brevibacillus</taxon>
    </lineage>
</organism>
<reference evidence="1 4" key="3">
    <citation type="submission" date="2019-06" db="EMBL/GenBank/DDBJ databases">
        <title>Whole genome shotgun sequence of Brevibacillus reuszeri NBRC 15719.</title>
        <authorList>
            <person name="Hosoyama A."/>
            <person name="Uohara A."/>
            <person name="Ohji S."/>
            <person name="Ichikawa N."/>
        </authorList>
    </citation>
    <scope>NUCLEOTIDE SEQUENCE [LARGE SCALE GENOMIC DNA]</scope>
    <source>
        <strain evidence="1 4">NBRC 15719</strain>
    </source>
</reference>
<dbReference type="EMBL" id="BJON01000014">
    <property type="protein sequence ID" value="GED69968.1"/>
    <property type="molecule type" value="Genomic_DNA"/>
</dbReference>
<protein>
    <submittedName>
        <fullName evidence="2">Uncharacterized protein</fullName>
    </submittedName>
</protein>
<dbReference type="RefSeq" id="WP_049739596.1">
    <property type="nucleotide sequence ID" value="NZ_BJON01000014.1"/>
</dbReference>
<dbReference type="EMBL" id="LGIQ01000009">
    <property type="protein sequence ID" value="KNB70598.1"/>
    <property type="molecule type" value="Genomic_DNA"/>
</dbReference>
<proteinExistence type="predicted"/>
<dbReference type="Proteomes" id="UP000319578">
    <property type="component" value="Unassembled WGS sequence"/>
</dbReference>
<evidence type="ECO:0000313" key="4">
    <source>
        <dbReference type="Proteomes" id="UP000319578"/>
    </source>
</evidence>
<reference evidence="2" key="2">
    <citation type="submission" date="2015-07" db="EMBL/GenBank/DDBJ databases">
        <title>MeaNS - Measles Nucleotide Surveillance Program.</title>
        <authorList>
            <person name="Tran T."/>
            <person name="Druce J."/>
        </authorList>
    </citation>
    <scope>NUCLEOTIDE SEQUENCE</scope>
    <source>
        <strain evidence="2">DSM 9887</strain>
    </source>
</reference>
<evidence type="ECO:0000313" key="2">
    <source>
        <dbReference type="EMBL" id="KNB70598.1"/>
    </source>
</evidence>
<name>A0A0K9YPF2_9BACL</name>